<evidence type="ECO:0000313" key="6">
    <source>
        <dbReference type="Proteomes" id="UP001144191"/>
    </source>
</evidence>
<evidence type="ECO:0008006" key="7">
    <source>
        <dbReference type="Google" id="ProtNLM"/>
    </source>
</evidence>
<dbReference type="Gene3D" id="3.40.50.720">
    <property type="entry name" value="NAD(P)-binding Rossmann-like Domain"/>
    <property type="match status" value="1"/>
</dbReference>
<sequence length="208" mass="22610">MTDPKIVLITGANTGIGYQTVKALLKSDKRYLILLGTRSLSKGEAAIDSLKTEVPESSSSVHPIVIDIASDESIEAASKEVEDKWGRIDTLINNAGGWPDPFRSPLNQVDNRSSERLRHSFRLLGADPGWEFKAGRLTRRELMEKTFDVNVSGAYIVTETLMLLLLKSSDARLVFVTSGQSSLTAFSNGTMPLPPPPGAGLAQRNGIR</sequence>
<dbReference type="EMBL" id="BRPB01000008">
    <property type="protein sequence ID" value="GLA46570.1"/>
    <property type="molecule type" value="Genomic_DNA"/>
</dbReference>
<dbReference type="PANTHER" id="PTHR43490:SF99">
    <property type="entry name" value="SHORT-CHAIN DEHYDROGENASE_REDUCTASE"/>
    <property type="match status" value="1"/>
</dbReference>
<keyword evidence="2" id="KW-0521">NADP</keyword>
<dbReference type="PANTHER" id="PTHR43490">
    <property type="entry name" value="(+)-NEOMENTHOL DEHYDROGENASE"/>
    <property type="match status" value="1"/>
</dbReference>
<dbReference type="GO" id="GO:0016020">
    <property type="term" value="C:membrane"/>
    <property type="evidence" value="ECO:0007669"/>
    <property type="project" value="TreeGrafter"/>
</dbReference>
<dbReference type="Proteomes" id="UP001144191">
    <property type="component" value="Unassembled WGS sequence"/>
</dbReference>
<dbReference type="Pfam" id="PF00106">
    <property type="entry name" value="adh_short"/>
    <property type="match status" value="1"/>
</dbReference>
<evidence type="ECO:0000256" key="4">
    <source>
        <dbReference type="SAM" id="MobiDB-lite"/>
    </source>
</evidence>
<accession>A0A9W6E7F1</accession>
<dbReference type="PRINTS" id="PR00081">
    <property type="entry name" value="GDHRDH"/>
</dbReference>
<dbReference type="GO" id="GO:0016491">
    <property type="term" value="F:oxidoreductase activity"/>
    <property type="evidence" value="ECO:0007669"/>
    <property type="project" value="UniProtKB-KW"/>
</dbReference>
<name>A0A9W6E7F1_ASPNG</name>
<evidence type="ECO:0000313" key="5">
    <source>
        <dbReference type="EMBL" id="GLA46570.1"/>
    </source>
</evidence>
<comment type="similarity">
    <text evidence="1">Belongs to the short-chain dehydrogenases/reductases (SDR) family.</text>
</comment>
<evidence type="ECO:0000256" key="2">
    <source>
        <dbReference type="ARBA" id="ARBA00022857"/>
    </source>
</evidence>
<reference evidence="5" key="1">
    <citation type="submission" date="2022-07" db="EMBL/GenBank/DDBJ databases">
        <title>Taxonomy of Aspergillus series Nigri: significant species reduction supported by multi-species coalescent approaches.</title>
        <authorList>
            <person name="Bian C."/>
            <person name="Kusuya Y."/>
            <person name="Sklenar F."/>
            <person name="D'hooge E."/>
            <person name="Yaguchi T."/>
            <person name="Takahashi H."/>
            <person name="Hubka V."/>
        </authorList>
    </citation>
    <scope>NUCLEOTIDE SEQUENCE</scope>
    <source>
        <strain evidence="5">IFM 63604</strain>
    </source>
</reference>
<dbReference type="InterPro" id="IPR036291">
    <property type="entry name" value="NAD(P)-bd_dom_sf"/>
</dbReference>
<keyword evidence="3" id="KW-0560">Oxidoreductase</keyword>
<evidence type="ECO:0000256" key="3">
    <source>
        <dbReference type="ARBA" id="ARBA00023002"/>
    </source>
</evidence>
<feature type="region of interest" description="Disordered" evidence="4">
    <location>
        <begin position="188"/>
        <end position="208"/>
    </location>
</feature>
<dbReference type="SUPFAM" id="SSF51735">
    <property type="entry name" value="NAD(P)-binding Rossmann-fold domains"/>
    <property type="match status" value="1"/>
</dbReference>
<dbReference type="AlphaFoldDB" id="A0A9W6E7F1"/>
<protein>
    <recommendedName>
        <fullName evidence="7">NAD(P)-binding protein</fullName>
    </recommendedName>
</protein>
<evidence type="ECO:0000256" key="1">
    <source>
        <dbReference type="ARBA" id="ARBA00006484"/>
    </source>
</evidence>
<dbReference type="InterPro" id="IPR002347">
    <property type="entry name" value="SDR_fam"/>
</dbReference>
<comment type="caution">
    <text evidence="5">The sequence shown here is derived from an EMBL/GenBank/DDBJ whole genome shotgun (WGS) entry which is preliminary data.</text>
</comment>
<organism evidence="5 6">
    <name type="scientific">Aspergillus niger</name>
    <dbReference type="NCBI Taxonomy" id="5061"/>
    <lineage>
        <taxon>Eukaryota</taxon>
        <taxon>Fungi</taxon>
        <taxon>Dikarya</taxon>
        <taxon>Ascomycota</taxon>
        <taxon>Pezizomycotina</taxon>
        <taxon>Eurotiomycetes</taxon>
        <taxon>Eurotiomycetidae</taxon>
        <taxon>Eurotiales</taxon>
        <taxon>Aspergillaceae</taxon>
        <taxon>Aspergillus</taxon>
        <taxon>Aspergillus subgen. Circumdati</taxon>
    </lineage>
</organism>
<gene>
    <name evidence="5" type="ORF">AnigIFM63604_010654</name>
</gene>
<proteinExistence type="inferred from homology"/>